<dbReference type="Gene3D" id="2.160.20.10">
    <property type="entry name" value="Single-stranded right-handed beta-helix, Pectin lyase-like"/>
    <property type="match status" value="1"/>
</dbReference>
<keyword evidence="1" id="KW-0732">Signal</keyword>
<dbReference type="SUPFAM" id="SSF50370">
    <property type="entry name" value="Ricin B-like lectins"/>
    <property type="match status" value="1"/>
</dbReference>
<feature type="signal peptide" evidence="1">
    <location>
        <begin position="1"/>
        <end position="26"/>
    </location>
</feature>
<evidence type="ECO:0000313" key="3">
    <source>
        <dbReference type="EMBL" id="ROQ21504.1"/>
    </source>
</evidence>
<feature type="domain" description="Ricin B lectin" evidence="2">
    <location>
        <begin position="345"/>
        <end position="484"/>
    </location>
</feature>
<dbReference type="SMART" id="SM00710">
    <property type="entry name" value="PbH1"/>
    <property type="match status" value="5"/>
</dbReference>
<dbReference type="InterPro" id="IPR006626">
    <property type="entry name" value="PbH1"/>
</dbReference>
<evidence type="ECO:0000313" key="4">
    <source>
        <dbReference type="Proteomes" id="UP000273643"/>
    </source>
</evidence>
<gene>
    <name evidence="3" type="ORF">EDC38_2128</name>
</gene>
<name>A0A3N1NP41_9GAMM</name>
<protein>
    <submittedName>
        <fullName evidence="3">Parallel beta helix pectate lyase-like protein</fullName>
    </submittedName>
</protein>
<dbReference type="Gene3D" id="2.80.10.50">
    <property type="match status" value="2"/>
</dbReference>
<proteinExistence type="predicted"/>
<organism evidence="3 4">
    <name type="scientific">Marinimicrobium koreense</name>
    <dbReference type="NCBI Taxonomy" id="306545"/>
    <lineage>
        <taxon>Bacteria</taxon>
        <taxon>Pseudomonadati</taxon>
        <taxon>Pseudomonadota</taxon>
        <taxon>Gammaproteobacteria</taxon>
        <taxon>Cellvibrionales</taxon>
        <taxon>Cellvibrionaceae</taxon>
        <taxon>Marinimicrobium</taxon>
    </lineage>
</organism>
<dbReference type="CDD" id="cd00161">
    <property type="entry name" value="beta-trefoil_Ricin-like"/>
    <property type="match status" value="1"/>
</dbReference>
<accession>A0A3N1NP41</accession>
<dbReference type="Pfam" id="PF13229">
    <property type="entry name" value="Beta_helix"/>
    <property type="match status" value="1"/>
</dbReference>
<dbReference type="SUPFAM" id="SSF51126">
    <property type="entry name" value="Pectin lyase-like"/>
    <property type="match status" value="1"/>
</dbReference>
<reference evidence="3 4" key="1">
    <citation type="submission" date="2018-11" db="EMBL/GenBank/DDBJ databases">
        <title>Genomic Encyclopedia of Type Strains, Phase IV (KMG-IV): sequencing the most valuable type-strain genomes for metagenomic binning, comparative biology and taxonomic classification.</title>
        <authorList>
            <person name="Goeker M."/>
        </authorList>
    </citation>
    <scope>NUCLEOTIDE SEQUENCE [LARGE SCALE GENOMIC DNA]</scope>
    <source>
        <strain evidence="3 4">DSM 16974</strain>
    </source>
</reference>
<dbReference type="Pfam" id="PF14200">
    <property type="entry name" value="RicinB_lectin_2"/>
    <property type="match status" value="2"/>
</dbReference>
<dbReference type="GO" id="GO:0016829">
    <property type="term" value="F:lyase activity"/>
    <property type="evidence" value="ECO:0007669"/>
    <property type="project" value="UniProtKB-KW"/>
</dbReference>
<feature type="chain" id="PRO_5018254036" evidence="1">
    <location>
        <begin position="27"/>
        <end position="486"/>
    </location>
</feature>
<sequence>MFLSRLRRSPLVVLLFLIFLSPSLWADAEVTRTNGNWLARVDGNTVYDGSRYFDAINAAINNMGSGTVNIRNSGDSGPDGGNVYSIRPRAGQTLDFHGHTVNANGGDLVVPVYCDRRDNITVRNLHVTGNPRYGIWFRGCSHVTLENITMDLSNNSPVGLGIRVDDSTGSATDLTIAGNININGAKGHGVETYGIDGFTIGDVTVTNNGGCGLLLNNSRNGTVGNVTGHYNNQGGGYATFRVANNNGPNVSVQSVYSRNSGRGFFSVSDSHGTTVNYVDIADTTSHGIFLEDASDTHVLSGSVSNGNPNCQLVRTDSSSINVSGCDSVGTAPGGGSGGGNNGTVDGIYRIVPVHSGKTLDVANCGTGNGTNVQQWSWLNNDCQKWDISPVDGDYHRISPLNASSRALDVEGLSTDNGANLMLWEYLGGHNQQFRFQSAGEGRWRIIGRQSEKCLDVEARSQGDGANIVQWTCSADSTNQQFELIRQ</sequence>
<dbReference type="InterPro" id="IPR012334">
    <property type="entry name" value="Pectin_lyas_fold"/>
</dbReference>
<dbReference type="EMBL" id="RJUK01000001">
    <property type="protein sequence ID" value="ROQ21504.1"/>
    <property type="molecule type" value="Genomic_DNA"/>
</dbReference>
<dbReference type="InterPro" id="IPR039448">
    <property type="entry name" value="Beta_helix"/>
</dbReference>
<dbReference type="InterPro" id="IPR011050">
    <property type="entry name" value="Pectin_lyase_fold/virulence"/>
</dbReference>
<dbReference type="InterPro" id="IPR000772">
    <property type="entry name" value="Ricin_B_lectin"/>
</dbReference>
<dbReference type="RefSeq" id="WP_170162894.1">
    <property type="nucleotide sequence ID" value="NZ_RJUK01000001.1"/>
</dbReference>
<comment type="caution">
    <text evidence="3">The sequence shown here is derived from an EMBL/GenBank/DDBJ whole genome shotgun (WGS) entry which is preliminary data.</text>
</comment>
<evidence type="ECO:0000259" key="2">
    <source>
        <dbReference type="SMART" id="SM00458"/>
    </source>
</evidence>
<evidence type="ECO:0000256" key="1">
    <source>
        <dbReference type="SAM" id="SignalP"/>
    </source>
</evidence>
<dbReference type="InterPro" id="IPR035992">
    <property type="entry name" value="Ricin_B-like_lectins"/>
</dbReference>
<keyword evidence="3" id="KW-0456">Lyase</keyword>
<dbReference type="PROSITE" id="PS50231">
    <property type="entry name" value="RICIN_B_LECTIN"/>
    <property type="match status" value="1"/>
</dbReference>
<dbReference type="Proteomes" id="UP000273643">
    <property type="component" value="Unassembled WGS sequence"/>
</dbReference>
<dbReference type="AlphaFoldDB" id="A0A3N1NP41"/>
<keyword evidence="4" id="KW-1185">Reference proteome</keyword>
<dbReference type="SMART" id="SM00458">
    <property type="entry name" value="RICIN"/>
    <property type="match status" value="1"/>
</dbReference>